<dbReference type="EMBL" id="AAVTXU010000238">
    <property type="protein sequence ID" value="EGE1991024.1"/>
    <property type="molecule type" value="Genomic_DNA"/>
</dbReference>
<protein>
    <submittedName>
        <fullName evidence="7">CRISPR-associated helicase Cas3</fullName>
    </submittedName>
</protein>
<evidence type="ECO:0000256" key="3">
    <source>
        <dbReference type="ARBA" id="ARBA00022806"/>
    </source>
</evidence>
<evidence type="ECO:0000256" key="4">
    <source>
        <dbReference type="ARBA" id="ARBA00022840"/>
    </source>
</evidence>
<dbReference type="GO" id="GO:0016787">
    <property type="term" value="F:hydrolase activity"/>
    <property type="evidence" value="ECO:0007669"/>
    <property type="project" value="UniProtKB-KW"/>
</dbReference>
<feature type="non-terminal residue" evidence="7">
    <location>
        <position position="1"/>
    </location>
</feature>
<dbReference type="Pfam" id="PF22590">
    <property type="entry name" value="Cas3-like_C_2"/>
    <property type="match status" value="1"/>
</dbReference>
<sequence>HFTTQVVEQSLDVDFDWLITQHCPADLLFQRLGRLHRHHRKYRPAGFEIPVATILLPDGEGYGRHEHIYSNVRVMWRTQQHIEELNGASLFFPDAYRQWLDSIYDDAEMDEPEWVIKGMDKFESAECEKRFKARKVLQWAEEYSLQDNDETILAVTRDGEMSLPLLPYVQTSSGKQLLDGQVYEDLSHEQQYEALALNRVNVPFTWKRSFSEVVDEDGLLWLEGKQNQDGWIWQGNNIVITYTRDEGMTRVIPANPK</sequence>
<keyword evidence="1" id="KW-0547">Nucleotide-binding</keyword>
<evidence type="ECO:0000313" key="8">
    <source>
        <dbReference type="Proteomes" id="UP000854059"/>
    </source>
</evidence>
<reference evidence="7" key="1">
    <citation type="submission" date="2018-05" db="EMBL/GenBank/DDBJ databases">
        <authorList>
            <person name="Ashton P.M."/>
            <person name="Dallman T."/>
            <person name="Nair S."/>
            <person name="De Pinna E."/>
            <person name="Peters T."/>
            <person name="Grant K."/>
        </authorList>
    </citation>
    <scope>NUCLEOTIDE SEQUENCE</scope>
    <source>
        <strain evidence="7">412057</strain>
    </source>
</reference>
<comment type="caution">
    <text evidence="7">The sequence shown here is derived from an EMBL/GenBank/DDBJ whole genome shotgun (WGS) entry which is preliminary data.</text>
</comment>
<dbReference type="Proteomes" id="UP000854059">
    <property type="component" value="Unassembled WGS sequence"/>
</dbReference>
<dbReference type="GO" id="GO:0051607">
    <property type="term" value="P:defense response to virus"/>
    <property type="evidence" value="ECO:0007669"/>
    <property type="project" value="UniProtKB-KW"/>
</dbReference>
<keyword evidence="5" id="KW-0051">Antiviral defense</keyword>
<proteinExistence type="predicted"/>
<gene>
    <name evidence="7" type="primary">cas3</name>
    <name evidence="7" type="ORF">DL968_26535</name>
</gene>
<dbReference type="PANTHER" id="PTHR47963">
    <property type="entry name" value="DEAD-BOX ATP-DEPENDENT RNA HELICASE 47, MITOCHONDRIAL"/>
    <property type="match status" value="1"/>
</dbReference>
<dbReference type="PANTHER" id="PTHR47963:SF9">
    <property type="entry name" value="CRISPR-ASSOCIATED ENDONUCLEASE_HELICASE CAS3"/>
    <property type="match status" value="1"/>
</dbReference>
<dbReference type="RefSeq" id="WP_146368093.1">
    <property type="nucleotide sequence ID" value="NZ_VMTQ01000310.1"/>
</dbReference>
<keyword evidence="3" id="KW-0347">Helicase</keyword>
<dbReference type="NCBIfam" id="TIGR01587">
    <property type="entry name" value="cas3_core"/>
    <property type="match status" value="1"/>
</dbReference>
<dbReference type="InterPro" id="IPR054712">
    <property type="entry name" value="Cas3-like_dom"/>
</dbReference>
<evidence type="ECO:0000256" key="1">
    <source>
        <dbReference type="ARBA" id="ARBA00022741"/>
    </source>
</evidence>
<dbReference type="InterPro" id="IPR050547">
    <property type="entry name" value="DEAD_box_RNA_helicases"/>
</dbReference>
<dbReference type="GO" id="GO:0005524">
    <property type="term" value="F:ATP binding"/>
    <property type="evidence" value="ECO:0007669"/>
    <property type="project" value="UniProtKB-KW"/>
</dbReference>
<evidence type="ECO:0000259" key="6">
    <source>
        <dbReference type="Pfam" id="PF22590"/>
    </source>
</evidence>
<keyword evidence="4" id="KW-0067">ATP-binding</keyword>
<name>A0AAN3NZH6_ECOLX</name>
<evidence type="ECO:0000313" key="7">
    <source>
        <dbReference type="EMBL" id="EGE1991024.1"/>
    </source>
</evidence>
<evidence type="ECO:0000256" key="2">
    <source>
        <dbReference type="ARBA" id="ARBA00022801"/>
    </source>
</evidence>
<dbReference type="GO" id="GO:0003723">
    <property type="term" value="F:RNA binding"/>
    <property type="evidence" value="ECO:0007669"/>
    <property type="project" value="TreeGrafter"/>
</dbReference>
<dbReference type="InterPro" id="IPR006474">
    <property type="entry name" value="Helicase_Cas3_CRISPR-ass_core"/>
</dbReference>
<evidence type="ECO:0000256" key="5">
    <source>
        <dbReference type="ARBA" id="ARBA00023118"/>
    </source>
</evidence>
<dbReference type="AlphaFoldDB" id="A0AAN3NZH6"/>
<feature type="domain" description="CRISPR-associated nuclease/helicase Cas3" evidence="6">
    <location>
        <begin position="3"/>
        <end position="40"/>
    </location>
</feature>
<dbReference type="GO" id="GO:0003724">
    <property type="term" value="F:RNA helicase activity"/>
    <property type="evidence" value="ECO:0007669"/>
    <property type="project" value="TreeGrafter"/>
</dbReference>
<keyword evidence="2" id="KW-0378">Hydrolase</keyword>
<accession>A0AAN3NZH6</accession>
<organism evidence="7 8">
    <name type="scientific">Escherichia coli</name>
    <dbReference type="NCBI Taxonomy" id="562"/>
    <lineage>
        <taxon>Bacteria</taxon>
        <taxon>Pseudomonadati</taxon>
        <taxon>Pseudomonadota</taxon>
        <taxon>Gammaproteobacteria</taxon>
        <taxon>Enterobacterales</taxon>
        <taxon>Enterobacteriaceae</taxon>
        <taxon>Escherichia</taxon>
    </lineage>
</organism>